<evidence type="ECO:0000313" key="3">
    <source>
        <dbReference type="Proteomes" id="UP000294192"/>
    </source>
</evidence>
<keyword evidence="1" id="KW-0472">Membrane</keyword>
<feature type="transmembrane region" description="Helical" evidence="1">
    <location>
        <begin position="204"/>
        <end position="226"/>
    </location>
</feature>
<organism evidence="2 3">
    <name type="scientific">Mycoplasma marinum</name>
    <dbReference type="NCBI Taxonomy" id="1937190"/>
    <lineage>
        <taxon>Bacteria</taxon>
        <taxon>Bacillati</taxon>
        <taxon>Mycoplasmatota</taxon>
        <taxon>Mollicutes</taxon>
        <taxon>Mycoplasmataceae</taxon>
        <taxon>Mycoplasma</taxon>
    </lineage>
</organism>
<feature type="transmembrane region" description="Helical" evidence="1">
    <location>
        <begin position="89"/>
        <end position="114"/>
    </location>
</feature>
<dbReference type="AlphaFoldDB" id="A0A4R0XM94"/>
<evidence type="ECO:0008006" key="4">
    <source>
        <dbReference type="Google" id="ProtNLM"/>
    </source>
</evidence>
<evidence type="ECO:0000256" key="1">
    <source>
        <dbReference type="SAM" id="Phobius"/>
    </source>
</evidence>
<evidence type="ECO:0000313" key="2">
    <source>
        <dbReference type="EMBL" id="TCG10562.1"/>
    </source>
</evidence>
<feature type="transmembrane region" description="Helical" evidence="1">
    <location>
        <begin position="50"/>
        <end position="68"/>
    </location>
</feature>
<sequence length="241" mass="28898">MQTIKYIYKSQIKKTFAIAEVFYKIIYLSLIFLTMFLLNSENTSKTLFKYIILFNLYTWVSLVLRIIFKDFKNGEIILLLASEKFKWKHYLVSIFFTGITSSIMETLMFLIIFFSLNPNLFETMLIFKIFLFWLYSSVTLYTFSVLIISFLNVSSKINKVESFINAMILIILFILTYSDKYINSHWFSLFFINNWFKIFETFEINYLTLSGIVISILFIVFSLLVINRRKINKKNKNRRKK</sequence>
<gene>
    <name evidence="2" type="ORF">C4B24_04480</name>
</gene>
<reference evidence="2 3" key="1">
    <citation type="submission" date="2018-02" db="EMBL/GenBank/DDBJ databases">
        <title>Mycoplasma marinum and Mycoplasma todarodis sp. nov., moderately halophilic and psychrotolerant mycoplasmas isolated from cephalopods.</title>
        <authorList>
            <person name="Viver T."/>
        </authorList>
    </citation>
    <scope>NUCLEOTIDE SEQUENCE [LARGE SCALE GENOMIC DNA]</scope>
    <source>
        <strain evidence="2 3">PE</strain>
    </source>
</reference>
<protein>
    <recommendedName>
        <fullName evidence="4">ABC transporter permease</fullName>
    </recommendedName>
</protein>
<dbReference type="Proteomes" id="UP000294192">
    <property type="component" value="Unassembled WGS sequence"/>
</dbReference>
<proteinExistence type="predicted"/>
<keyword evidence="3" id="KW-1185">Reference proteome</keyword>
<keyword evidence="1" id="KW-1133">Transmembrane helix</keyword>
<feature type="transmembrane region" description="Helical" evidence="1">
    <location>
        <begin position="126"/>
        <end position="151"/>
    </location>
</feature>
<feature type="transmembrane region" description="Helical" evidence="1">
    <location>
        <begin position="21"/>
        <end position="38"/>
    </location>
</feature>
<comment type="caution">
    <text evidence="2">The sequence shown here is derived from an EMBL/GenBank/DDBJ whole genome shotgun (WGS) entry which is preliminary data.</text>
</comment>
<dbReference type="EMBL" id="PSZO01000033">
    <property type="protein sequence ID" value="TCG10562.1"/>
    <property type="molecule type" value="Genomic_DNA"/>
</dbReference>
<name>A0A4R0XM94_9MOLU</name>
<keyword evidence="1" id="KW-0812">Transmembrane</keyword>
<accession>A0A4R0XM94</accession>
<feature type="transmembrane region" description="Helical" evidence="1">
    <location>
        <begin position="163"/>
        <end position="184"/>
    </location>
</feature>